<evidence type="ECO:0000256" key="1">
    <source>
        <dbReference type="ARBA" id="ARBA00022741"/>
    </source>
</evidence>
<dbReference type="InParanoid" id="F0ZQS5"/>
<evidence type="ECO:0000259" key="4">
    <source>
        <dbReference type="PROSITE" id="PS50011"/>
    </source>
</evidence>
<dbReference type="GO" id="GO:0004672">
    <property type="term" value="F:protein kinase activity"/>
    <property type="evidence" value="ECO:0000318"/>
    <property type="project" value="GO_Central"/>
</dbReference>
<feature type="compositionally biased region" description="Acidic residues" evidence="3">
    <location>
        <begin position="66"/>
        <end position="85"/>
    </location>
</feature>
<dbReference type="InterPro" id="IPR001245">
    <property type="entry name" value="Ser-Thr/Tyr_kinase_cat_dom"/>
</dbReference>
<keyword evidence="1" id="KW-0547">Nucleotide-binding</keyword>
<dbReference type="Proteomes" id="UP000001064">
    <property type="component" value="Unassembled WGS sequence"/>
</dbReference>
<dbReference type="SUPFAM" id="SSF56112">
    <property type="entry name" value="Protein kinase-like (PK-like)"/>
    <property type="match status" value="1"/>
</dbReference>
<keyword evidence="6" id="KW-1185">Reference proteome</keyword>
<dbReference type="GO" id="GO:0005737">
    <property type="term" value="C:cytoplasm"/>
    <property type="evidence" value="ECO:0000318"/>
    <property type="project" value="GO_Central"/>
</dbReference>
<dbReference type="GO" id="GO:0007165">
    <property type="term" value="P:signal transduction"/>
    <property type="evidence" value="ECO:0000318"/>
    <property type="project" value="GO_Central"/>
</dbReference>
<dbReference type="Gene3D" id="1.10.510.10">
    <property type="entry name" value="Transferase(Phosphotransferase) domain 1"/>
    <property type="match status" value="1"/>
</dbReference>
<dbReference type="InterPro" id="IPR011009">
    <property type="entry name" value="Kinase-like_dom_sf"/>
</dbReference>
<name>F0ZQS5_DICPU</name>
<dbReference type="eggNOG" id="KOG0192">
    <property type="taxonomic scope" value="Eukaryota"/>
</dbReference>
<proteinExistence type="predicted"/>
<evidence type="ECO:0000313" key="5">
    <source>
        <dbReference type="EMBL" id="EGC33703.1"/>
    </source>
</evidence>
<evidence type="ECO:0000256" key="2">
    <source>
        <dbReference type="ARBA" id="ARBA00022840"/>
    </source>
</evidence>
<dbReference type="AlphaFoldDB" id="F0ZQS5"/>
<dbReference type="PANTHER" id="PTHR44329">
    <property type="entry name" value="SERINE/THREONINE-PROTEIN KINASE TNNI3K-RELATED"/>
    <property type="match status" value="1"/>
</dbReference>
<dbReference type="OMA" id="WRIPYES"/>
<keyword evidence="2" id="KW-0067">ATP-binding</keyword>
<gene>
    <name evidence="5" type="ORF">DICPUDRAFT_154223</name>
</gene>
<dbReference type="PRINTS" id="PR00109">
    <property type="entry name" value="TYRKINASE"/>
</dbReference>
<accession>F0ZQS5</accession>
<feature type="region of interest" description="Disordered" evidence="3">
    <location>
        <begin position="209"/>
        <end position="236"/>
    </location>
</feature>
<dbReference type="GO" id="GO:0005524">
    <property type="term" value="F:ATP binding"/>
    <property type="evidence" value="ECO:0007669"/>
    <property type="project" value="UniProtKB-KW"/>
</dbReference>
<dbReference type="InterPro" id="IPR000719">
    <property type="entry name" value="Prot_kinase_dom"/>
</dbReference>
<dbReference type="PROSITE" id="PS50011">
    <property type="entry name" value="PROTEIN_KINASE_DOM"/>
    <property type="match status" value="1"/>
</dbReference>
<dbReference type="GeneID" id="10503110"/>
<feature type="region of interest" description="Disordered" evidence="3">
    <location>
        <begin position="148"/>
        <end position="177"/>
    </location>
</feature>
<organism evidence="5 6">
    <name type="scientific">Dictyostelium purpureum</name>
    <name type="common">Slime mold</name>
    <dbReference type="NCBI Taxonomy" id="5786"/>
    <lineage>
        <taxon>Eukaryota</taxon>
        <taxon>Amoebozoa</taxon>
        <taxon>Evosea</taxon>
        <taxon>Eumycetozoa</taxon>
        <taxon>Dictyostelia</taxon>
        <taxon>Dictyosteliales</taxon>
        <taxon>Dictyosteliaceae</taxon>
        <taxon>Dictyostelium</taxon>
    </lineage>
</organism>
<feature type="region of interest" description="Disordered" evidence="3">
    <location>
        <begin position="66"/>
        <end position="104"/>
    </location>
</feature>
<dbReference type="FunCoup" id="F0ZQS5">
    <property type="interactions" value="749"/>
</dbReference>
<dbReference type="EMBL" id="GL871130">
    <property type="protein sequence ID" value="EGC33703.1"/>
    <property type="molecule type" value="Genomic_DNA"/>
</dbReference>
<dbReference type="STRING" id="5786.F0ZQS5"/>
<dbReference type="Pfam" id="PF00069">
    <property type="entry name" value="Pkinase"/>
    <property type="match status" value="1"/>
</dbReference>
<dbReference type="SMART" id="SM00220">
    <property type="entry name" value="S_TKc"/>
    <property type="match status" value="1"/>
</dbReference>
<dbReference type="OrthoDB" id="4062651at2759"/>
<evidence type="ECO:0000256" key="3">
    <source>
        <dbReference type="SAM" id="MobiDB-lite"/>
    </source>
</evidence>
<dbReference type="VEuPathDB" id="AmoebaDB:DICPUDRAFT_154223"/>
<dbReference type="KEGG" id="dpp:DICPUDRAFT_154223"/>
<reference evidence="6" key="1">
    <citation type="journal article" date="2011" name="Genome Biol.">
        <title>Comparative genomics of the social amoebae Dictyostelium discoideum and Dictyostelium purpureum.</title>
        <authorList>
            <consortium name="US DOE Joint Genome Institute (JGI-PGF)"/>
            <person name="Sucgang R."/>
            <person name="Kuo A."/>
            <person name="Tian X."/>
            <person name="Salerno W."/>
            <person name="Parikh A."/>
            <person name="Feasley C.L."/>
            <person name="Dalin E."/>
            <person name="Tu H."/>
            <person name="Huang E."/>
            <person name="Barry K."/>
            <person name="Lindquist E."/>
            <person name="Shapiro H."/>
            <person name="Bruce D."/>
            <person name="Schmutz J."/>
            <person name="Salamov A."/>
            <person name="Fey P."/>
            <person name="Gaudet P."/>
            <person name="Anjard C."/>
            <person name="Babu M.M."/>
            <person name="Basu S."/>
            <person name="Bushmanova Y."/>
            <person name="van der Wel H."/>
            <person name="Katoh-Kurasawa M."/>
            <person name="Dinh C."/>
            <person name="Coutinho P.M."/>
            <person name="Saito T."/>
            <person name="Elias M."/>
            <person name="Schaap P."/>
            <person name="Kay R.R."/>
            <person name="Henrissat B."/>
            <person name="Eichinger L."/>
            <person name="Rivero F."/>
            <person name="Putnam N.H."/>
            <person name="West C.M."/>
            <person name="Loomis W.F."/>
            <person name="Chisholm R.L."/>
            <person name="Shaulsky G."/>
            <person name="Strassmann J.E."/>
            <person name="Queller D.C."/>
            <person name="Kuspa A."/>
            <person name="Grigoriev I.V."/>
        </authorList>
    </citation>
    <scope>NUCLEOTIDE SEQUENCE [LARGE SCALE GENOMIC DNA]</scope>
    <source>
        <strain evidence="6">QSDP1</strain>
    </source>
</reference>
<sequence>MNSFEKRLLLLKKDEKESFMNLVKQLLTKEKTILFDIIDSKLRKIQSSYIQKPFNLKYLQTFIKDDDEDDDDESEKEDSDNNSEDEDKKNKKLNGKKKKEEEIEEDHFGNVKKVKKEEKEEEEPFEEIIETKIIPKKPILNLNSNKNIPTDINNNSSDASLKPTSLSNSTQQPPQQGTIQRIQSIQNLMRTNSIKSLLFKPLYSQSQSNLDDTLNNDNINNNNSNSNSDGLKSTPSTSGSIATSFILPNNLESIFDESNKIGEGGHSVIYRYMGCALKKFKSASSLSSSAEVSSLFENEVSILEKLDHSNIIKIITSSTLEKIILLEYMDQGSLEKYPQQQPLEPKQHSPRQLIDIQIQHQQLPNPLVVIQDMQSVVDAMIYLHYEKSILHLDLKPSNILKSSSGEIKLIDFGISKSSSNSPRHMVNMGSYRYTSPEFFNNSSVGRASDVFSFGIMLWELLNWRIPYESLTRDQIKNIKNEMERESHLPLDHLPISIQDLIRLCWKQDPSIRPDFKDIKSRLEEIITSSVPINSGKIFWKNCCGYKLNGGSSSNNNSQVKILESIPWQDFKSYLLSQIKIDYSKPLKTNINNNNNNNKSNSNNINTINKLSPYHEYMLDYIKYILKVSEKNKDVTVDSFARFYILFSPISSSLFRSVQNFCDIQGMYGYCVKKDFIPSSSMLNSLNGIGYLLFLDPVCPNYIYLKIKSKNNSSGGGGNSNSGTTGETALIDFTIRIKINNYHQKTFQCHGYSSSTLSGLLKELQQVIEGHNGTGNTGKKANSKIFQRSPISEIKDRYLNGFYFNQNRLQ</sequence>
<protein>
    <recommendedName>
        <fullName evidence="4">Protein kinase domain-containing protein</fullName>
    </recommendedName>
</protein>
<feature type="domain" description="Protein kinase" evidence="4">
    <location>
        <begin position="255"/>
        <end position="526"/>
    </location>
</feature>
<dbReference type="InterPro" id="IPR051681">
    <property type="entry name" value="Ser/Thr_Kinases-Pseudokinases"/>
</dbReference>
<feature type="compositionally biased region" description="Low complexity" evidence="3">
    <location>
        <begin position="209"/>
        <end position="229"/>
    </location>
</feature>
<evidence type="ECO:0000313" key="6">
    <source>
        <dbReference type="Proteomes" id="UP000001064"/>
    </source>
</evidence>
<dbReference type="RefSeq" id="XP_003289780.1">
    <property type="nucleotide sequence ID" value="XM_003289732.1"/>
</dbReference>